<reference evidence="4 5" key="1">
    <citation type="submission" date="2017-09" db="EMBL/GenBank/DDBJ databases">
        <title>Genomic, metabolic, and phenotypic characteristics of bacterial isolates from the natural microbiome of the model nematode Caenorhabditis elegans.</title>
        <authorList>
            <person name="Zimmermann J."/>
            <person name="Obeng N."/>
            <person name="Yang W."/>
            <person name="Obeng O."/>
            <person name="Kissoyan K."/>
            <person name="Pees B."/>
            <person name="Dirksen P."/>
            <person name="Hoppner M."/>
            <person name="Franke A."/>
            <person name="Rosenstiel P."/>
            <person name="Leippe M."/>
            <person name="Dierking K."/>
            <person name="Kaleta C."/>
            <person name="Schulenburg H."/>
        </authorList>
    </citation>
    <scope>NUCLEOTIDE SEQUENCE [LARGE SCALE GENOMIC DNA]</scope>
    <source>
        <strain evidence="2 5">MYb25</strain>
        <strain evidence="3 4">MYb44</strain>
    </source>
</reference>
<accession>A0A2S9D071</accession>
<dbReference type="Proteomes" id="UP000238325">
    <property type="component" value="Unassembled WGS sequence"/>
</dbReference>
<dbReference type="RefSeq" id="WP_105680898.1">
    <property type="nucleotide sequence ID" value="NZ_JBBGZD010000001.1"/>
</dbReference>
<feature type="chain" id="PRO_5015578494" evidence="1">
    <location>
        <begin position="20"/>
        <end position="342"/>
    </location>
</feature>
<dbReference type="Proteomes" id="UP000238534">
    <property type="component" value="Unassembled WGS sequence"/>
</dbReference>
<evidence type="ECO:0000313" key="5">
    <source>
        <dbReference type="Proteomes" id="UP000238534"/>
    </source>
</evidence>
<feature type="signal peptide" evidence="1">
    <location>
        <begin position="1"/>
        <end position="19"/>
    </location>
</feature>
<dbReference type="EMBL" id="PCPP01000001">
    <property type="protein sequence ID" value="PRB86165.1"/>
    <property type="molecule type" value="Genomic_DNA"/>
</dbReference>
<keyword evidence="1" id="KW-0732">Signal</keyword>
<protein>
    <submittedName>
        <fullName evidence="2">Uncharacterized protein</fullName>
    </submittedName>
</protein>
<organism evidence="2 5">
    <name type="scientific">Chryseobacterium culicis</name>
    <dbReference type="NCBI Taxonomy" id="680127"/>
    <lineage>
        <taxon>Bacteria</taxon>
        <taxon>Pseudomonadati</taxon>
        <taxon>Bacteroidota</taxon>
        <taxon>Flavobacteriia</taxon>
        <taxon>Flavobacteriales</taxon>
        <taxon>Weeksellaceae</taxon>
        <taxon>Chryseobacterium group</taxon>
        <taxon>Chryseobacterium</taxon>
    </lineage>
</organism>
<evidence type="ECO:0000313" key="2">
    <source>
        <dbReference type="EMBL" id="PRB86165.1"/>
    </source>
</evidence>
<comment type="caution">
    <text evidence="2">The sequence shown here is derived from an EMBL/GenBank/DDBJ whole genome shotgun (WGS) entry which is preliminary data.</text>
</comment>
<dbReference type="AlphaFoldDB" id="A0A2S9D071"/>
<evidence type="ECO:0000313" key="4">
    <source>
        <dbReference type="Proteomes" id="UP000238325"/>
    </source>
</evidence>
<keyword evidence="4" id="KW-1185">Reference proteome</keyword>
<evidence type="ECO:0000313" key="3">
    <source>
        <dbReference type="EMBL" id="PRB91918.1"/>
    </source>
</evidence>
<evidence type="ECO:0000256" key="1">
    <source>
        <dbReference type="SAM" id="SignalP"/>
    </source>
</evidence>
<proteinExistence type="predicted"/>
<gene>
    <name evidence="2" type="ORF">CQ022_07915</name>
    <name evidence="3" type="ORF">CQ033_01585</name>
</gene>
<dbReference type="EMBL" id="PCPH01000001">
    <property type="protein sequence ID" value="PRB91918.1"/>
    <property type="molecule type" value="Genomic_DNA"/>
</dbReference>
<name>A0A2S9D071_CHRCI</name>
<sequence length="342" mass="37728">MSSKKFFCFFLLVSLNCFSQVNYNSWVNSYLQINSYSGNTNPDAYTFTLAGNGAFNIPYWKISMRLKQPITSTDGNYTMPANKISFQPVSTSGQAYPGPVPTIPQIGMPLNTFLQANQEVFLIPQSNAALYNQPPQPNGYYNLQVKYSLTVMGGSYLGSYPSWTRFNAPVQFTAYDQYNNIIGRGDHIFQFHIGPLSGSPTDVPEMSLQFSAKAVNGSLEFKSMSDYVNGVSVTYSNGLIVKSNTNYQIKLRSLQGQFSSPAGNYIPLGTVKMNLIPVSGNNGNVYPILLSASPQLIATGGSTGSSSLYYDIRYSTKANDERLINAKSEEYSTTLQYEIIPQ</sequence>
<dbReference type="OrthoDB" id="700277at2"/>